<feature type="region of interest" description="Disordered" evidence="1">
    <location>
        <begin position="235"/>
        <end position="269"/>
    </location>
</feature>
<gene>
    <name evidence="3" type="ORF">J437_LFUL013562</name>
</gene>
<dbReference type="AlphaFoldDB" id="A0A8K0P537"/>
<comment type="caution">
    <text evidence="3">The sequence shown here is derived from an EMBL/GenBank/DDBJ whole genome shotgun (WGS) entry which is preliminary data.</text>
</comment>
<name>A0A8K0P537_LADFU</name>
<evidence type="ECO:0000313" key="4">
    <source>
        <dbReference type="Proteomes" id="UP000792457"/>
    </source>
</evidence>
<feature type="compositionally biased region" description="Basic and acidic residues" evidence="1">
    <location>
        <begin position="443"/>
        <end position="455"/>
    </location>
</feature>
<feature type="region of interest" description="Disordered" evidence="1">
    <location>
        <begin position="430"/>
        <end position="467"/>
    </location>
</feature>
<reference evidence="3" key="1">
    <citation type="submission" date="2013-04" db="EMBL/GenBank/DDBJ databases">
        <authorList>
            <person name="Qu J."/>
            <person name="Murali S.C."/>
            <person name="Bandaranaike D."/>
            <person name="Bellair M."/>
            <person name="Blankenburg K."/>
            <person name="Chao H."/>
            <person name="Dinh H."/>
            <person name="Doddapaneni H."/>
            <person name="Downs B."/>
            <person name="Dugan-Rocha S."/>
            <person name="Elkadiri S."/>
            <person name="Gnanaolivu R.D."/>
            <person name="Hernandez B."/>
            <person name="Javaid M."/>
            <person name="Jayaseelan J.C."/>
            <person name="Lee S."/>
            <person name="Li M."/>
            <person name="Ming W."/>
            <person name="Munidasa M."/>
            <person name="Muniz J."/>
            <person name="Nguyen L."/>
            <person name="Ongeri F."/>
            <person name="Osuji N."/>
            <person name="Pu L.-L."/>
            <person name="Puazo M."/>
            <person name="Qu C."/>
            <person name="Quiroz J."/>
            <person name="Raj R."/>
            <person name="Weissenberger G."/>
            <person name="Xin Y."/>
            <person name="Zou X."/>
            <person name="Han Y."/>
            <person name="Richards S."/>
            <person name="Worley K."/>
            <person name="Muzny D."/>
            <person name="Gibbs R."/>
        </authorList>
    </citation>
    <scope>NUCLEOTIDE SEQUENCE</scope>
    <source>
        <strain evidence="3">Sampled in the wild</strain>
    </source>
</reference>
<dbReference type="InterPro" id="IPR040843">
    <property type="entry name" value="RAMA"/>
</dbReference>
<keyword evidence="4" id="KW-1185">Reference proteome</keyword>
<proteinExistence type="predicted"/>
<feature type="region of interest" description="Disordered" evidence="1">
    <location>
        <begin position="1"/>
        <end position="21"/>
    </location>
</feature>
<organism evidence="3 4">
    <name type="scientific">Ladona fulva</name>
    <name type="common">Scarce chaser dragonfly</name>
    <name type="synonym">Libellula fulva</name>
    <dbReference type="NCBI Taxonomy" id="123851"/>
    <lineage>
        <taxon>Eukaryota</taxon>
        <taxon>Metazoa</taxon>
        <taxon>Ecdysozoa</taxon>
        <taxon>Arthropoda</taxon>
        <taxon>Hexapoda</taxon>
        <taxon>Insecta</taxon>
        <taxon>Pterygota</taxon>
        <taxon>Palaeoptera</taxon>
        <taxon>Odonata</taxon>
        <taxon>Epiprocta</taxon>
        <taxon>Anisoptera</taxon>
        <taxon>Libelluloidea</taxon>
        <taxon>Libellulidae</taxon>
        <taxon>Ladona</taxon>
    </lineage>
</organism>
<evidence type="ECO:0000313" key="3">
    <source>
        <dbReference type="EMBL" id="KAG8234066.1"/>
    </source>
</evidence>
<evidence type="ECO:0000259" key="2">
    <source>
        <dbReference type="Pfam" id="PF18755"/>
    </source>
</evidence>
<dbReference type="Pfam" id="PF18755">
    <property type="entry name" value="RAMA"/>
    <property type="match status" value="1"/>
</dbReference>
<evidence type="ECO:0000256" key="1">
    <source>
        <dbReference type="SAM" id="MobiDB-lite"/>
    </source>
</evidence>
<accession>A0A8K0P537</accession>
<sequence length="784" mass="89142">MNLIEDMNFPENNDREYDADSDDTYCSDAEMNLTTGAREDAVEPLTLNCENNTSNFETKIDSIKGQESENEVMKLTCSQDFDEQSKSCMVIPRKSVRFQLKRRKDFRKTGLVKKSTRSIKKLQMLEHHRVKMKNHGKTLTNRIFAIRNDVKMWLGGYGSQINEKHCIALYEEVKAIRNILHQLYQASRRLTNYIGGELPFTYKRYSSANQICETLLLQLNPATYESSINLSKHLNKDGSTSSDEDDTDSEHGQSFNSEKKLPNYGNKTYVLPERGRSKHLNGNRIYFTKSVPDSQLLEENMIKAIEPGRKTVMQEKIQNLTTNQENGTCGVIMNFTSSLTLNENLTLSQANQYKNQEKIQCAAFENEYPKSNQLFPVVSDKMSTVDVEMIDLCEDDVSSSPELINMEVLKSHLNQVDDLRAVPTDCISKEESVSHDMPMNDIDNAKESSEPKESEDQCASSQTQTISSSIHRYEMNKTIQDGNIKHCNLKNHINKELEPNFLAFDEFPKDDVTEIESLASVNNLIDTKTSKISYKESESDETFQEGTKCSAFQNTVPKIKGMRNNKRDKTEENISNIDSISNDWLNVPSWCYIFEQHKIKNGLPTLIELMLAGMIHPGEKVLTIKDNDIKGSLLKNGKICTPEGATFQSPMSWCSAWSDGKSISKNLAYQRVHYKGVPLIEVCQKAFEMALEKLSATNLEKESCHMAAELVLETGCSATELENDFSESFAPEDFEEKESLEDSIFAIEAVMFHSLQEFKVDEALECFFSENGKLTGDLELIDEW</sequence>
<feature type="domain" description="RAMA" evidence="2">
    <location>
        <begin position="605"/>
        <end position="680"/>
    </location>
</feature>
<dbReference type="EMBL" id="KZ308768">
    <property type="protein sequence ID" value="KAG8234066.1"/>
    <property type="molecule type" value="Genomic_DNA"/>
</dbReference>
<protein>
    <recommendedName>
        <fullName evidence="2">RAMA domain-containing protein</fullName>
    </recommendedName>
</protein>
<reference evidence="3" key="2">
    <citation type="submission" date="2017-10" db="EMBL/GenBank/DDBJ databases">
        <title>Ladona fulva Genome sequencing and assembly.</title>
        <authorList>
            <person name="Murali S."/>
            <person name="Richards S."/>
            <person name="Bandaranaike D."/>
            <person name="Bellair M."/>
            <person name="Blankenburg K."/>
            <person name="Chao H."/>
            <person name="Dinh H."/>
            <person name="Doddapaneni H."/>
            <person name="Dugan-Rocha S."/>
            <person name="Elkadiri S."/>
            <person name="Gnanaolivu R."/>
            <person name="Hernandez B."/>
            <person name="Skinner E."/>
            <person name="Javaid M."/>
            <person name="Lee S."/>
            <person name="Li M."/>
            <person name="Ming W."/>
            <person name="Munidasa M."/>
            <person name="Muniz J."/>
            <person name="Nguyen L."/>
            <person name="Hughes D."/>
            <person name="Osuji N."/>
            <person name="Pu L.-L."/>
            <person name="Puazo M."/>
            <person name="Qu C."/>
            <person name="Quiroz J."/>
            <person name="Raj R."/>
            <person name="Weissenberger G."/>
            <person name="Xin Y."/>
            <person name="Zou X."/>
            <person name="Han Y."/>
            <person name="Worley K."/>
            <person name="Muzny D."/>
            <person name="Gibbs R."/>
        </authorList>
    </citation>
    <scope>NUCLEOTIDE SEQUENCE</scope>
    <source>
        <strain evidence="3">Sampled in the wild</strain>
    </source>
</reference>
<dbReference type="Proteomes" id="UP000792457">
    <property type="component" value="Unassembled WGS sequence"/>
</dbReference>
<dbReference type="OrthoDB" id="5980061at2759"/>